<proteinExistence type="predicted"/>
<keyword evidence="1" id="KW-0732">Signal</keyword>
<reference evidence="3" key="1">
    <citation type="journal article" date="2005" name="Nature">
        <title>The map-based sequence of the rice genome.</title>
        <authorList>
            <consortium name="International rice genome sequencing project (IRGSP)"/>
            <person name="Matsumoto T."/>
            <person name="Wu J."/>
            <person name="Kanamori H."/>
            <person name="Katayose Y."/>
            <person name="Fujisawa M."/>
            <person name="Namiki N."/>
            <person name="Mizuno H."/>
            <person name="Yamamoto K."/>
            <person name="Antonio B.A."/>
            <person name="Baba T."/>
            <person name="Sakata K."/>
            <person name="Nagamura Y."/>
            <person name="Aoki H."/>
            <person name="Arikawa K."/>
            <person name="Arita K."/>
            <person name="Bito T."/>
            <person name="Chiden Y."/>
            <person name="Fujitsuka N."/>
            <person name="Fukunaka R."/>
            <person name="Hamada M."/>
            <person name="Harada C."/>
            <person name="Hayashi A."/>
            <person name="Hijishita S."/>
            <person name="Honda M."/>
            <person name="Hosokawa S."/>
            <person name="Ichikawa Y."/>
            <person name="Idonuma A."/>
            <person name="Iijima M."/>
            <person name="Ikeda M."/>
            <person name="Ikeno M."/>
            <person name="Ito K."/>
            <person name="Ito S."/>
            <person name="Ito T."/>
            <person name="Ito Y."/>
            <person name="Ito Y."/>
            <person name="Iwabuchi A."/>
            <person name="Kamiya K."/>
            <person name="Karasawa W."/>
            <person name="Kurita K."/>
            <person name="Katagiri S."/>
            <person name="Kikuta A."/>
            <person name="Kobayashi H."/>
            <person name="Kobayashi N."/>
            <person name="Machita K."/>
            <person name="Maehara T."/>
            <person name="Masukawa M."/>
            <person name="Mizubayashi T."/>
            <person name="Mukai Y."/>
            <person name="Nagasaki H."/>
            <person name="Nagata Y."/>
            <person name="Naito S."/>
            <person name="Nakashima M."/>
            <person name="Nakama Y."/>
            <person name="Nakamichi Y."/>
            <person name="Nakamura M."/>
            <person name="Meguro A."/>
            <person name="Negishi M."/>
            <person name="Ohta I."/>
            <person name="Ohta T."/>
            <person name="Okamoto M."/>
            <person name="Ono N."/>
            <person name="Saji S."/>
            <person name="Sakaguchi M."/>
            <person name="Sakai K."/>
            <person name="Shibata M."/>
            <person name="Shimokawa T."/>
            <person name="Song J."/>
            <person name="Takazaki Y."/>
            <person name="Terasawa K."/>
            <person name="Tsugane M."/>
            <person name="Tsuji K."/>
            <person name="Ueda S."/>
            <person name="Waki K."/>
            <person name="Yamagata H."/>
            <person name="Yamamoto M."/>
            <person name="Yamamoto S."/>
            <person name="Yamane H."/>
            <person name="Yoshiki S."/>
            <person name="Yoshihara R."/>
            <person name="Yukawa K."/>
            <person name="Zhong H."/>
            <person name="Yano M."/>
            <person name="Yuan Q."/>
            <person name="Ouyang S."/>
            <person name="Liu J."/>
            <person name="Jones K.M."/>
            <person name="Gansberger K."/>
            <person name="Moffat K."/>
            <person name="Hill J."/>
            <person name="Bera J."/>
            <person name="Fadrosh D."/>
            <person name="Jin S."/>
            <person name="Johri S."/>
            <person name="Kim M."/>
            <person name="Overton L."/>
            <person name="Reardon M."/>
            <person name="Tsitrin T."/>
            <person name="Vuong H."/>
            <person name="Weaver B."/>
            <person name="Ciecko A."/>
            <person name="Tallon L."/>
            <person name="Jackson J."/>
            <person name="Pai G."/>
            <person name="Aken S.V."/>
            <person name="Utterback T."/>
            <person name="Reidmuller S."/>
            <person name="Feldblyum T."/>
            <person name="Hsiao J."/>
            <person name="Zismann V."/>
            <person name="Iobst S."/>
            <person name="de Vazeille A.R."/>
            <person name="Buell C.R."/>
            <person name="Ying K."/>
            <person name="Li Y."/>
            <person name="Lu T."/>
            <person name="Huang Y."/>
            <person name="Zhao Q."/>
            <person name="Feng Q."/>
            <person name="Zhang L."/>
            <person name="Zhu J."/>
            <person name="Weng Q."/>
            <person name="Mu J."/>
            <person name="Lu Y."/>
            <person name="Fan D."/>
            <person name="Liu Y."/>
            <person name="Guan J."/>
            <person name="Zhang Y."/>
            <person name="Yu S."/>
            <person name="Liu X."/>
            <person name="Zhang Y."/>
            <person name="Hong G."/>
            <person name="Han B."/>
            <person name="Choisne N."/>
            <person name="Demange N."/>
            <person name="Orjeda G."/>
            <person name="Samain S."/>
            <person name="Cattolico L."/>
            <person name="Pelletier E."/>
            <person name="Couloux A."/>
            <person name="Segurens B."/>
            <person name="Wincker P."/>
            <person name="D'Hont A."/>
            <person name="Scarpelli C."/>
            <person name="Weissenbach J."/>
            <person name="Salanoubat M."/>
            <person name="Quetier F."/>
            <person name="Yu Y."/>
            <person name="Kim H.R."/>
            <person name="Rambo T."/>
            <person name="Currie J."/>
            <person name="Collura K."/>
            <person name="Luo M."/>
            <person name="Yang T."/>
            <person name="Ammiraju J.S.S."/>
            <person name="Engler F."/>
            <person name="Soderlund C."/>
            <person name="Wing R.A."/>
            <person name="Palmer L.E."/>
            <person name="de la Bastide M."/>
            <person name="Spiegel L."/>
            <person name="Nascimento L."/>
            <person name="Zutavern T."/>
            <person name="O'Shaughnessy A."/>
            <person name="Dike S."/>
            <person name="Dedhia N."/>
            <person name="Preston R."/>
            <person name="Balija V."/>
            <person name="McCombie W.R."/>
            <person name="Chow T."/>
            <person name="Chen H."/>
            <person name="Chung M."/>
            <person name="Chen C."/>
            <person name="Shaw J."/>
            <person name="Wu H."/>
            <person name="Hsiao K."/>
            <person name="Chao Y."/>
            <person name="Chu M."/>
            <person name="Cheng C."/>
            <person name="Hour A."/>
            <person name="Lee P."/>
            <person name="Lin S."/>
            <person name="Lin Y."/>
            <person name="Liou J."/>
            <person name="Liu S."/>
            <person name="Hsing Y."/>
            <person name="Raghuvanshi S."/>
            <person name="Mohanty A."/>
            <person name="Bharti A.K."/>
            <person name="Gaur A."/>
            <person name="Gupta V."/>
            <person name="Kumar D."/>
            <person name="Ravi V."/>
            <person name="Vij S."/>
            <person name="Kapur A."/>
            <person name="Khurana P."/>
            <person name="Khurana P."/>
            <person name="Khurana J.P."/>
            <person name="Tyagi A.K."/>
            <person name="Gaikwad K."/>
            <person name="Singh A."/>
            <person name="Dalal V."/>
            <person name="Srivastava S."/>
            <person name="Dixit A."/>
            <person name="Pal A.K."/>
            <person name="Ghazi I.A."/>
            <person name="Yadav M."/>
            <person name="Pandit A."/>
            <person name="Bhargava A."/>
            <person name="Sureshbabu K."/>
            <person name="Batra K."/>
            <person name="Sharma T.R."/>
            <person name="Mohapatra T."/>
            <person name="Singh N.K."/>
            <person name="Messing J."/>
            <person name="Nelson A.B."/>
            <person name="Fuks G."/>
            <person name="Kavchok S."/>
            <person name="Keizer G."/>
            <person name="Linton E."/>
            <person name="Llaca V."/>
            <person name="Song R."/>
            <person name="Tanyolac B."/>
            <person name="Young S."/>
            <person name="Ho-Il K."/>
            <person name="Hahn J.H."/>
            <person name="Sangsakoo G."/>
            <person name="Vanavichit A."/>
            <person name="de Mattos Luiz.A.T."/>
            <person name="Zimmer P.D."/>
            <person name="Malone G."/>
            <person name="Dellagostin O."/>
            <person name="de Oliveira A.C."/>
            <person name="Bevan M."/>
            <person name="Bancroft I."/>
            <person name="Minx P."/>
            <person name="Cordum H."/>
            <person name="Wilson R."/>
            <person name="Cheng Z."/>
            <person name="Jin W."/>
            <person name="Jiang J."/>
            <person name="Leong S.A."/>
            <person name="Iwama H."/>
            <person name="Gojobori T."/>
            <person name="Itoh T."/>
            <person name="Niimura Y."/>
            <person name="Fujii Y."/>
            <person name="Habara T."/>
            <person name="Sakai H."/>
            <person name="Sato Y."/>
            <person name="Wilson G."/>
            <person name="Kumar K."/>
            <person name="McCouch S."/>
            <person name="Juretic N."/>
            <person name="Hoen D."/>
            <person name="Wright S."/>
            <person name="Bruskiewich R."/>
            <person name="Bureau T."/>
            <person name="Miyao A."/>
            <person name="Hirochika H."/>
            <person name="Nishikawa T."/>
            <person name="Kadowaki K."/>
            <person name="Sugiura M."/>
            <person name="Burr B."/>
            <person name="Sasaki T."/>
        </authorList>
    </citation>
    <scope>NUCLEOTIDE SEQUENCE [LARGE SCALE GENOMIC DNA]</scope>
    <source>
        <strain evidence="3">cv. Nipponbare</strain>
    </source>
</reference>
<evidence type="ECO:0000313" key="3">
    <source>
        <dbReference type="Proteomes" id="UP000059680"/>
    </source>
</evidence>
<organism evidence="2 3">
    <name type="scientific">Oryza sativa subsp. japonica</name>
    <name type="common">Rice</name>
    <dbReference type="NCBI Taxonomy" id="39947"/>
    <lineage>
        <taxon>Eukaryota</taxon>
        <taxon>Viridiplantae</taxon>
        <taxon>Streptophyta</taxon>
        <taxon>Embryophyta</taxon>
        <taxon>Tracheophyta</taxon>
        <taxon>Spermatophyta</taxon>
        <taxon>Magnoliopsida</taxon>
        <taxon>Liliopsida</taxon>
        <taxon>Poales</taxon>
        <taxon>Poaceae</taxon>
        <taxon>BOP clade</taxon>
        <taxon>Oryzoideae</taxon>
        <taxon>Oryzeae</taxon>
        <taxon>Oryzinae</taxon>
        <taxon>Oryza</taxon>
        <taxon>Oryza sativa</taxon>
    </lineage>
</organism>
<dbReference type="Proteomes" id="UP000059680">
    <property type="component" value="Chromosome 2"/>
</dbReference>
<dbReference type="InParanoid" id="A0A0P0VDV2"/>
<evidence type="ECO:0000256" key="1">
    <source>
        <dbReference type="SAM" id="SignalP"/>
    </source>
</evidence>
<dbReference type="EMBL" id="AP014958">
    <property type="protein sequence ID" value="BAS76620.1"/>
    <property type="molecule type" value="Genomic_DNA"/>
</dbReference>
<feature type="chain" id="PRO_5006056290" evidence="1">
    <location>
        <begin position="28"/>
        <end position="74"/>
    </location>
</feature>
<sequence length="74" mass="8091">MVRLPHVPLHLGLAILDAALKLMVASSRVVARIIHGTTPVISLYVLYYDSPIGSSSLLTELCLYNEASLWRSSP</sequence>
<evidence type="ECO:0000313" key="2">
    <source>
        <dbReference type="EMBL" id="BAS76620.1"/>
    </source>
</evidence>
<feature type="signal peptide" evidence="1">
    <location>
        <begin position="1"/>
        <end position="27"/>
    </location>
</feature>
<protein>
    <submittedName>
        <fullName evidence="2">Os02g0111500 protein</fullName>
    </submittedName>
</protein>
<keyword evidence="3" id="KW-1185">Reference proteome</keyword>
<reference evidence="2 3" key="2">
    <citation type="journal article" date="2013" name="Plant Cell Physiol.">
        <title>Rice Annotation Project Database (RAP-DB): an integrative and interactive database for rice genomics.</title>
        <authorList>
            <person name="Sakai H."/>
            <person name="Lee S.S."/>
            <person name="Tanaka T."/>
            <person name="Numa H."/>
            <person name="Kim J."/>
            <person name="Kawahara Y."/>
            <person name="Wakimoto H."/>
            <person name="Yang C.C."/>
            <person name="Iwamoto M."/>
            <person name="Abe T."/>
            <person name="Yamada Y."/>
            <person name="Muto A."/>
            <person name="Inokuchi H."/>
            <person name="Ikemura T."/>
            <person name="Matsumoto T."/>
            <person name="Sasaki T."/>
            <person name="Itoh T."/>
        </authorList>
    </citation>
    <scope>NUCLEOTIDE SEQUENCE [LARGE SCALE GENOMIC DNA]</scope>
    <source>
        <strain evidence="3">cv. Nipponbare</strain>
    </source>
</reference>
<gene>
    <name evidence="2" type="ordered locus">Os02g0111500</name>
    <name evidence="2" type="ORF">OSNPB_020111500</name>
</gene>
<dbReference type="AlphaFoldDB" id="A0A0P0VDV2"/>
<reference evidence="2 3" key="3">
    <citation type="journal article" date="2013" name="Rice">
        <title>Improvement of the Oryza sativa Nipponbare reference genome using next generation sequence and optical map data.</title>
        <authorList>
            <person name="Kawahara Y."/>
            <person name="de la Bastide M."/>
            <person name="Hamilton J.P."/>
            <person name="Kanamori H."/>
            <person name="McCombie W.R."/>
            <person name="Ouyang S."/>
            <person name="Schwartz D.C."/>
            <person name="Tanaka T."/>
            <person name="Wu J."/>
            <person name="Zhou S."/>
            <person name="Childs K.L."/>
            <person name="Davidson R.M."/>
            <person name="Lin H."/>
            <person name="Quesada-Ocampo L."/>
            <person name="Vaillancourt B."/>
            <person name="Sakai H."/>
            <person name="Lee S.S."/>
            <person name="Kim J."/>
            <person name="Numa H."/>
            <person name="Itoh T."/>
            <person name="Buell C.R."/>
            <person name="Matsumoto T."/>
        </authorList>
    </citation>
    <scope>NUCLEOTIDE SEQUENCE [LARGE SCALE GENOMIC DNA]</scope>
    <source>
        <strain evidence="3">cv. Nipponbare</strain>
    </source>
</reference>
<name>A0A0P0VDV2_ORYSJ</name>
<accession>A0A0P0VDV2</accession>
<dbReference type="Gramene" id="Os02t0111500-01">
    <property type="protein sequence ID" value="Os02t0111500-01"/>
    <property type="gene ID" value="Os02g0111500"/>
</dbReference>
<dbReference type="PaxDb" id="39947-A0A0P0VDV2"/>